<organism evidence="2 3">
    <name type="scientific">Oryzomonas rubra</name>
    <dbReference type="NCBI Taxonomy" id="2509454"/>
    <lineage>
        <taxon>Bacteria</taxon>
        <taxon>Pseudomonadati</taxon>
        <taxon>Thermodesulfobacteriota</taxon>
        <taxon>Desulfuromonadia</taxon>
        <taxon>Geobacterales</taxon>
        <taxon>Geobacteraceae</taxon>
        <taxon>Oryzomonas</taxon>
    </lineage>
</organism>
<comment type="caution">
    <text evidence="2">The sequence shown here is derived from an EMBL/GenBank/DDBJ whole genome shotgun (WGS) entry which is preliminary data.</text>
</comment>
<dbReference type="SUPFAM" id="SSF52206">
    <property type="entry name" value="Hypothetical protein MTH538"/>
    <property type="match status" value="1"/>
</dbReference>
<dbReference type="EMBL" id="SRSD01000002">
    <property type="protein sequence ID" value="KAA0894258.1"/>
    <property type="molecule type" value="Genomic_DNA"/>
</dbReference>
<proteinExistence type="predicted"/>
<reference evidence="2 3" key="1">
    <citation type="submission" date="2019-04" db="EMBL/GenBank/DDBJ databases">
        <title>Geobacter ruber sp. nov., ferric-reducing bacteria isolated from paddy soil.</title>
        <authorList>
            <person name="Xu Z."/>
            <person name="Masuda Y."/>
            <person name="Itoh H."/>
            <person name="Senoo K."/>
        </authorList>
    </citation>
    <scope>NUCLEOTIDE SEQUENCE [LARGE SCALE GENOMIC DNA]</scope>
    <source>
        <strain evidence="2 3">Red88</strain>
    </source>
</reference>
<dbReference type="RefSeq" id="WP_149306415.1">
    <property type="nucleotide sequence ID" value="NZ_SRSD01000002.1"/>
</dbReference>
<dbReference type="AlphaFoldDB" id="A0A5A9XPT4"/>
<evidence type="ECO:0000259" key="1">
    <source>
        <dbReference type="Pfam" id="PF08937"/>
    </source>
</evidence>
<protein>
    <submittedName>
        <fullName evidence="2">Molecular chaperone Tir</fullName>
    </submittedName>
</protein>
<evidence type="ECO:0000313" key="2">
    <source>
        <dbReference type="EMBL" id="KAA0894258.1"/>
    </source>
</evidence>
<dbReference type="InterPro" id="IPR015032">
    <property type="entry name" value="ThsB__TIR-like_domain"/>
</dbReference>
<gene>
    <name evidence="2" type="ORF">ET418_04705</name>
</gene>
<dbReference type="Gene3D" id="3.40.50.9200">
    <property type="entry name" value="Hypothetical protein MTH538"/>
    <property type="match status" value="1"/>
</dbReference>
<evidence type="ECO:0000313" key="3">
    <source>
        <dbReference type="Proteomes" id="UP000324298"/>
    </source>
</evidence>
<accession>A0A5A9XPT4</accession>
<name>A0A5A9XPT4_9BACT</name>
<feature type="domain" description="Thoeris protein ThsB TIR-like" evidence="1">
    <location>
        <begin position="7"/>
        <end position="101"/>
    </location>
</feature>
<dbReference type="InterPro" id="IPR036490">
    <property type="entry name" value="ThsB_TIR-like_sf"/>
</dbReference>
<dbReference type="Proteomes" id="UP000324298">
    <property type="component" value="Unassembled WGS sequence"/>
</dbReference>
<sequence length="160" mass="18455">MPKRQIFYSFHFDNDVMRVQQVRNIGALEDNQPVSKNDWEEVKKKGDASIKKWIEDNMSYRSCVVVLVGEQTSNRPWVKYEIEKAWNDGKGLLGIYIHNLKCPRNGTCRQGANPFDGFNFKDGSKLSSVVKCYNPKSTDAYNDIKDNLETWVEEAIAARK</sequence>
<dbReference type="OrthoDB" id="9811746at2"/>
<dbReference type="Pfam" id="PF08937">
    <property type="entry name" value="ThsB_TIR"/>
    <property type="match status" value="1"/>
</dbReference>
<keyword evidence="3" id="KW-1185">Reference proteome</keyword>